<dbReference type="FunFam" id="3.90.1170.20:FF:000001">
    <property type="entry name" value="Nicotinate-nucleotide diphosphorylase (Carboxylating)"/>
    <property type="match status" value="1"/>
</dbReference>
<name>A0A7D5XJJ1_FERL1</name>
<dbReference type="Proteomes" id="UP000510821">
    <property type="component" value="Chromosome"/>
</dbReference>
<keyword evidence="6 9" id="KW-0328">Glycosyltransferase</keyword>
<evidence type="ECO:0000256" key="7">
    <source>
        <dbReference type="ARBA" id="ARBA00022679"/>
    </source>
</evidence>
<dbReference type="GO" id="GO:0034213">
    <property type="term" value="P:quinolinate catabolic process"/>
    <property type="evidence" value="ECO:0007669"/>
    <property type="project" value="TreeGrafter"/>
</dbReference>
<comment type="catalytic activity">
    <reaction evidence="8 9">
        <text>nicotinate beta-D-ribonucleotide + CO2 + diphosphate = quinolinate + 5-phospho-alpha-D-ribose 1-diphosphate + 2 H(+)</text>
        <dbReference type="Rhea" id="RHEA:12733"/>
        <dbReference type="ChEBI" id="CHEBI:15378"/>
        <dbReference type="ChEBI" id="CHEBI:16526"/>
        <dbReference type="ChEBI" id="CHEBI:29959"/>
        <dbReference type="ChEBI" id="CHEBI:33019"/>
        <dbReference type="ChEBI" id="CHEBI:57502"/>
        <dbReference type="ChEBI" id="CHEBI:58017"/>
        <dbReference type="EC" id="2.4.2.19"/>
    </reaction>
</comment>
<accession>A0A7D5XJJ1</accession>
<dbReference type="KEGG" id="flt:Sv326_0515"/>
<dbReference type="Pfam" id="PF02749">
    <property type="entry name" value="QRPTase_N"/>
    <property type="match status" value="1"/>
</dbReference>
<dbReference type="SUPFAM" id="SSF51690">
    <property type="entry name" value="Nicotinate/Quinolinate PRTase C-terminal domain-like"/>
    <property type="match status" value="1"/>
</dbReference>
<dbReference type="NCBIfam" id="TIGR00078">
    <property type="entry name" value="nadC"/>
    <property type="match status" value="1"/>
</dbReference>
<dbReference type="InterPro" id="IPR036068">
    <property type="entry name" value="Nicotinate_pribotase-like_C"/>
</dbReference>
<dbReference type="Gene3D" id="3.20.20.70">
    <property type="entry name" value="Aldolase class I"/>
    <property type="match status" value="1"/>
</dbReference>
<evidence type="ECO:0000313" key="12">
    <source>
        <dbReference type="EMBL" id="QLJ52690.1"/>
    </source>
</evidence>
<dbReference type="PANTHER" id="PTHR32179">
    <property type="entry name" value="NICOTINATE-NUCLEOTIDE PYROPHOSPHORYLASE [CARBOXYLATING]"/>
    <property type="match status" value="1"/>
</dbReference>
<dbReference type="EMBL" id="CP058998">
    <property type="protein sequence ID" value="QLJ52690.1"/>
    <property type="molecule type" value="Genomic_DNA"/>
</dbReference>
<sequence length="279" mass="31053">MGWREIIVDIMREDIGFRDITTAALLPKNMELRAEMVAIGEGICAGVEEAAHLLKSNTLHVNEVMKEGSEMHEGDVLLEVSGNSRRLFEAERTALNIIQRMSGIATMTKKAVKLAREVNPKVRITCTRKTVLGYLDKKSVGIGGGDPERWTLADEIIIKRNHLRIVGSVEECLRRAKAHVSFTKKICIEVNNANDALEAAKYGADVVMFDNMPFPEIEKSLKMLKESGLRDKVIVEVSGGITLEKVKDYAKYDVDFISMGCLTHSPKAIDVNLRLLLSE</sequence>
<keyword evidence="7 9" id="KW-0808">Transferase</keyword>
<dbReference type="CDD" id="cd01572">
    <property type="entry name" value="QPRTase"/>
    <property type="match status" value="1"/>
</dbReference>
<dbReference type="InterPro" id="IPR002638">
    <property type="entry name" value="Quinolinate_PRibosylTrfase_C"/>
</dbReference>
<gene>
    <name evidence="12" type="ORF">Sv326_0515</name>
</gene>
<dbReference type="InterPro" id="IPR022412">
    <property type="entry name" value="Quinolinate_PRibosylTrfase_N"/>
</dbReference>
<comment type="similarity">
    <text evidence="3 9">Belongs to the NadC/ModD family.</text>
</comment>
<dbReference type="UniPathway" id="UPA00253">
    <property type="reaction ID" value="UER00331"/>
</dbReference>
<feature type="domain" description="Quinolinate phosphoribosyl transferase N-terminal" evidence="11">
    <location>
        <begin position="19"/>
        <end position="102"/>
    </location>
</feature>
<dbReference type="InterPro" id="IPR037128">
    <property type="entry name" value="Quinolinate_PRibosylTase_N_sf"/>
</dbReference>
<reference evidence="13" key="1">
    <citation type="submission" date="2020-07" db="EMBL/GenBank/DDBJ databases">
        <title>Metabolic diversity and evolutionary history of the archaeal phylum ###Micrarchaeota### uncovered from a freshwater lake metagenome.</title>
        <authorList>
            <person name="Kadnikov V.V."/>
            <person name="Savvichev A.S."/>
            <person name="Mardanov A.V."/>
            <person name="Beletsky A.V."/>
            <person name="Chupakov A.V."/>
            <person name="Kokryatskaya N.M."/>
            <person name="Pimenov N.V."/>
            <person name="Ravin N.V."/>
        </authorList>
    </citation>
    <scope>NUCLEOTIDE SEQUENCE [LARGE SCALE GENOMIC DNA]</scope>
</reference>
<dbReference type="Pfam" id="PF01729">
    <property type="entry name" value="QRPTase_C"/>
    <property type="match status" value="1"/>
</dbReference>
<evidence type="ECO:0000313" key="13">
    <source>
        <dbReference type="Proteomes" id="UP000510821"/>
    </source>
</evidence>
<organism evidence="12 13">
    <name type="scientific">Fermentimicrarchaeum limneticum</name>
    <dbReference type="NCBI Taxonomy" id="2795018"/>
    <lineage>
        <taxon>Archaea</taxon>
        <taxon>Candidatus Micrarchaeota</taxon>
        <taxon>Candidatus Fermentimicrarchaeales</taxon>
        <taxon>Candidatus Fermentimicrarchaeaceae</taxon>
        <taxon>Candidatus Fermentimicrarchaeum</taxon>
    </lineage>
</organism>
<dbReference type="GO" id="GO:0009435">
    <property type="term" value="P:NAD+ biosynthetic process"/>
    <property type="evidence" value="ECO:0007669"/>
    <property type="project" value="UniProtKB-UniPathway"/>
</dbReference>
<keyword evidence="5 9" id="KW-0662">Pyridine nucleotide biosynthesis</keyword>
<evidence type="ECO:0000259" key="10">
    <source>
        <dbReference type="Pfam" id="PF01729"/>
    </source>
</evidence>
<dbReference type="SUPFAM" id="SSF54675">
    <property type="entry name" value="Nicotinate/Quinolinate PRTase N-terminal domain-like"/>
    <property type="match status" value="1"/>
</dbReference>
<evidence type="ECO:0000256" key="5">
    <source>
        <dbReference type="ARBA" id="ARBA00022642"/>
    </source>
</evidence>
<dbReference type="EC" id="2.4.2.19" evidence="9"/>
<evidence type="ECO:0000256" key="9">
    <source>
        <dbReference type="PIRNR" id="PIRNR006250"/>
    </source>
</evidence>
<dbReference type="PIRSF" id="PIRSF006250">
    <property type="entry name" value="NadC_ModD"/>
    <property type="match status" value="1"/>
</dbReference>
<dbReference type="Gene3D" id="3.90.1170.20">
    <property type="entry name" value="Quinolinate phosphoribosyl transferase, N-terminal domain"/>
    <property type="match status" value="1"/>
</dbReference>
<feature type="domain" description="Quinolinate phosphoribosyl transferase C-terminal" evidence="10">
    <location>
        <begin position="104"/>
        <end position="273"/>
    </location>
</feature>
<dbReference type="InterPro" id="IPR013785">
    <property type="entry name" value="Aldolase_TIM"/>
</dbReference>
<dbReference type="InterPro" id="IPR027277">
    <property type="entry name" value="NadC/ModD"/>
</dbReference>
<evidence type="ECO:0000259" key="11">
    <source>
        <dbReference type="Pfam" id="PF02749"/>
    </source>
</evidence>
<dbReference type="InterPro" id="IPR004393">
    <property type="entry name" value="NadC"/>
</dbReference>
<dbReference type="PANTHER" id="PTHR32179:SF3">
    <property type="entry name" value="NICOTINATE-NUCLEOTIDE PYROPHOSPHORYLASE [CARBOXYLATING]"/>
    <property type="match status" value="1"/>
</dbReference>
<comment type="subunit">
    <text evidence="4 9">Hexamer formed by 3 homodimers.</text>
</comment>
<evidence type="ECO:0000256" key="8">
    <source>
        <dbReference type="ARBA" id="ARBA00047445"/>
    </source>
</evidence>
<dbReference type="AlphaFoldDB" id="A0A7D5XJJ1"/>
<dbReference type="GO" id="GO:0004514">
    <property type="term" value="F:nicotinate-nucleotide diphosphorylase (carboxylating) activity"/>
    <property type="evidence" value="ECO:0007669"/>
    <property type="project" value="UniProtKB-EC"/>
</dbReference>
<dbReference type="FunFam" id="3.20.20.70:FF:000030">
    <property type="entry name" value="Nicotinate-nucleotide pyrophosphorylase, carboxylating"/>
    <property type="match status" value="1"/>
</dbReference>
<dbReference type="GO" id="GO:0005737">
    <property type="term" value="C:cytoplasm"/>
    <property type="evidence" value="ECO:0007669"/>
    <property type="project" value="TreeGrafter"/>
</dbReference>
<evidence type="ECO:0000256" key="4">
    <source>
        <dbReference type="ARBA" id="ARBA00011218"/>
    </source>
</evidence>
<evidence type="ECO:0000256" key="3">
    <source>
        <dbReference type="ARBA" id="ARBA00009400"/>
    </source>
</evidence>
<evidence type="ECO:0000256" key="6">
    <source>
        <dbReference type="ARBA" id="ARBA00022676"/>
    </source>
</evidence>
<comment type="function">
    <text evidence="1 9">Involved in the catabolism of quinolinic acid (QA).</text>
</comment>
<proteinExistence type="inferred from homology"/>
<comment type="pathway">
    <text evidence="2 9">Cofactor biosynthesis; NAD(+) biosynthesis; nicotinate D-ribonucleotide from quinolinate: step 1/1.</text>
</comment>
<evidence type="ECO:0000256" key="2">
    <source>
        <dbReference type="ARBA" id="ARBA00004893"/>
    </source>
</evidence>
<protein>
    <recommendedName>
        <fullName evidence="9">Nicotinate-nucleotide pyrophosphorylase [carboxylating]</fullName>
        <ecNumber evidence="9">2.4.2.19</ecNumber>
    </recommendedName>
    <alternativeName>
        <fullName evidence="9">Quinolinate phosphoribosyltransferase [decarboxylating]</fullName>
    </alternativeName>
</protein>
<evidence type="ECO:0000256" key="1">
    <source>
        <dbReference type="ARBA" id="ARBA00003237"/>
    </source>
</evidence>